<dbReference type="EMBL" id="JAPWGY010000002">
    <property type="protein sequence ID" value="MCZ4280170.1"/>
    <property type="molecule type" value="Genomic_DNA"/>
</dbReference>
<dbReference type="PANTHER" id="PTHR43283:SF7">
    <property type="entry name" value="BETA-LACTAMASE-RELATED DOMAIN-CONTAINING PROTEIN"/>
    <property type="match status" value="1"/>
</dbReference>
<evidence type="ECO:0000313" key="3">
    <source>
        <dbReference type="Proteomes" id="UP001069802"/>
    </source>
</evidence>
<keyword evidence="3" id="KW-1185">Reference proteome</keyword>
<dbReference type="SUPFAM" id="SSF56601">
    <property type="entry name" value="beta-lactamase/transpeptidase-like"/>
    <property type="match status" value="1"/>
</dbReference>
<dbReference type="Gene3D" id="3.40.710.10">
    <property type="entry name" value="DD-peptidase/beta-lactamase superfamily"/>
    <property type="match status" value="1"/>
</dbReference>
<reference evidence="2" key="1">
    <citation type="submission" date="2022-12" db="EMBL/GenBank/DDBJ databases">
        <title>Bacterial isolates from different developmental stages of Nematostella vectensis.</title>
        <authorList>
            <person name="Fraune S."/>
        </authorList>
    </citation>
    <scope>NUCLEOTIDE SEQUENCE</scope>
    <source>
        <strain evidence="2">G21630-S1</strain>
    </source>
</reference>
<name>A0ABT4LGV1_9PROT</name>
<accession>A0ABT4LGV1</accession>
<dbReference type="InterPro" id="IPR001466">
    <property type="entry name" value="Beta-lactam-related"/>
</dbReference>
<proteinExistence type="predicted"/>
<organism evidence="2 3">
    <name type="scientific">Kiloniella laminariae</name>
    <dbReference type="NCBI Taxonomy" id="454162"/>
    <lineage>
        <taxon>Bacteria</taxon>
        <taxon>Pseudomonadati</taxon>
        <taxon>Pseudomonadota</taxon>
        <taxon>Alphaproteobacteria</taxon>
        <taxon>Rhodospirillales</taxon>
        <taxon>Kiloniellaceae</taxon>
        <taxon>Kiloniella</taxon>
    </lineage>
</organism>
<keyword evidence="2" id="KW-0378">Hydrolase</keyword>
<dbReference type="InterPro" id="IPR012338">
    <property type="entry name" value="Beta-lactam/transpept-like"/>
</dbReference>
<protein>
    <submittedName>
        <fullName evidence="2">Serine hydrolase</fullName>
    </submittedName>
</protein>
<dbReference type="RefSeq" id="WP_269422381.1">
    <property type="nucleotide sequence ID" value="NZ_JAPWGY010000002.1"/>
</dbReference>
<dbReference type="InterPro" id="IPR050789">
    <property type="entry name" value="Diverse_Enzym_Activities"/>
</dbReference>
<feature type="domain" description="Beta-lactamase-related" evidence="1">
    <location>
        <begin position="91"/>
        <end position="376"/>
    </location>
</feature>
<evidence type="ECO:0000259" key="1">
    <source>
        <dbReference type="Pfam" id="PF00144"/>
    </source>
</evidence>
<evidence type="ECO:0000313" key="2">
    <source>
        <dbReference type="EMBL" id="MCZ4280170.1"/>
    </source>
</evidence>
<dbReference type="PANTHER" id="PTHR43283">
    <property type="entry name" value="BETA-LACTAMASE-RELATED"/>
    <property type="match status" value="1"/>
</dbReference>
<dbReference type="GO" id="GO:0016787">
    <property type="term" value="F:hydrolase activity"/>
    <property type="evidence" value="ECO:0007669"/>
    <property type="project" value="UniProtKB-KW"/>
</dbReference>
<dbReference type="Pfam" id="PF00144">
    <property type="entry name" value="Beta-lactamase"/>
    <property type="match status" value="1"/>
</dbReference>
<gene>
    <name evidence="2" type="ORF">O4H49_05250</name>
</gene>
<sequence length="392" mass="43897">MSEFTQKFGFPRSTVTLENWRQRPYSTWSFQHANEIVPSAVVAKDPGVIPSPDDWSSDFAEQIVTIQKQALSVEKFLTQSETDFCLINQAGKRVLSWQAPHSSDQAPHIIFSISKSFTGILAGQLADLGTLDVQKTVSYYLPEAKSSGFADCTLQHLLDMRVSIQFSEEYLNQDGDYARYRRATAWNPRSAGQKEEGLAAFLFSLPKGQEQHGGPFHYLSPASDLLGLLVERVAGVPYNQLMSEKLWQPLQAEHNAMITLDHLGAPRGAGGISVHAEDLLRLGEMLRQGGHVNGQPVVSLHWLDDMLSSGDTKAWKQGNFADFIPKGRYRNQWYQLDGPDKAFFAVGIHGQWLYVLPEKEIVIVKLSSQALPQNDDLDTRCLEFFAEINKIL</sequence>
<comment type="caution">
    <text evidence="2">The sequence shown here is derived from an EMBL/GenBank/DDBJ whole genome shotgun (WGS) entry which is preliminary data.</text>
</comment>
<dbReference type="Proteomes" id="UP001069802">
    <property type="component" value="Unassembled WGS sequence"/>
</dbReference>